<dbReference type="Pfam" id="PF22458">
    <property type="entry name" value="RsmF-B_ferredox"/>
    <property type="match status" value="1"/>
</dbReference>
<feature type="active site" description="Nucleophile" evidence="5">
    <location>
        <position position="434"/>
    </location>
</feature>
<comment type="caution">
    <text evidence="5">Lacks conserved residue(s) required for the propagation of feature annotation.</text>
</comment>
<dbReference type="PROSITE" id="PS51686">
    <property type="entry name" value="SAM_MT_RSMB_NOP"/>
    <property type="match status" value="1"/>
</dbReference>
<keyword evidence="4 5" id="KW-0694">RNA-binding</keyword>
<evidence type="ECO:0000256" key="2">
    <source>
        <dbReference type="ARBA" id="ARBA00022679"/>
    </source>
</evidence>
<feature type="region of interest" description="Disordered" evidence="6">
    <location>
        <begin position="1"/>
        <end position="59"/>
    </location>
</feature>
<dbReference type="Gene3D" id="3.40.50.150">
    <property type="entry name" value="Vaccinia Virus protein VP39"/>
    <property type="match status" value="1"/>
</dbReference>
<dbReference type="PRINTS" id="PR02008">
    <property type="entry name" value="RCMTFAMILY"/>
</dbReference>
<dbReference type="InterPro" id="IPR054728">
    <property type="entry name" value="RsmB-like_ferredoxin"/>
</dbReference>
<dbReference type="GO" id="GO:0001510">
    <property type="term" value="P:RNA methylation"/>
    <property type="evidence" value="ECO:0007669"/>
    <property type="project" value="InterPro"/>
</dbReference>
<feature type="compositionally biased region" description="Basic and acidic residues" evidence="6">
    <location>
        <begin position="47"/>
        <end position="59"/>
    </location>
</feature>
<evidence type="ECO:0000313" key="9">
    <source>
        <dbReference type="Proteomes" id="UP000199181"/>
    </source>
</evidence>
<reference evidence="9" key="1">
    <citation type="submission" date="2016-10" db="EMBL/GenBank/DDBJ databases">
        <authorList>
            <person name="Varghese N."/>
            <person name="Submissions S."/>
        </authorList>
    </citation>
    <scope>NUCLEOTIDE SEQUENCE [LARGE SCALE GENOMIC DNA]</scope>
    <source>
        <strain evidence="9">DSM 16858</strain>
    </source>
</reference>
<dbReference type="GO" id="GO:0008173">
    <property type="term" value="F:RNA methyltransferase activity"/>
    <property type="evidence" value="ECO:0007669"/>
    <property type="project" value="InterPro"/>
</dbReference>
<dbReference type="InterPro" id="IPR023267">
    <property type="entry name" value="RCMT"/>
</dbReference>
<dbReference type="CDD" id="cd02440">
    <property type="entry name" value="AdoMet_MTases"/>
    <property type="match status" value="1"/>
</dbReference>
<evidence type="ECO:0000256" key="1">
    <source>
        <dbReference type="ARBA" id="ARBA00022603"/>
    </source>
</evidence>
<dbReference type="Gene3D" id="3.30.70.1170">
    <property type="entry name" value="Sun protein, domain 3"/>
    <property type="match status" value="1"/>
</dbReference>
<dbReference type="GO" id="GO:0003723">
    <property type="term" value="F:RNA binding"/>
    <property type="evidence" value="ECO:0007669"/>
    <property type="project" value="UniProtKB-UniRule"/>
</dbReference>
<dbReference type="EMBL" id="FOIJ01000003">
    <property type="protein sequence ID" value="SET53345.1"/>
    <property type="molecule type" value="Genomic_DNA"/>
</dbReference>
<dbReference type="SUPFAM" id="SSF53335">
    <property type="entry name" value="S-adenosyl-L-methionine-dependent methyltransferases"/>
    <property type="match status" value="1"/>
</dbReference>
<keyword evidence="1 5" id="KW-0489">Methyltransferase</keyword>
<accession>A0A1I0F5M7</accession>
<keyword evidence="3 5" id="KW-0949">S-adenosyl-L-methionine</keyword>
<name>A0A1I0F5M7_9BACT</name>
<feature type="compositionally biased region" description="Basic and acidic residues" evidence="6">
    <location>
        <begin position="1"/>
        <end position="11"/>
    </location>
</feature>
<dbReference type="PANTHER" id="PTHR22807:SF53">
    <property type="entry name" value="RIBOSOMAL RNA SMALL SUBUNIT METHYLTRANSFERASE B-RELATED"/>
    <property type="match status" value="1"/>
</dbReference>
<dbReference type="InterPro" id="IPR029063">
    <property type="entry name" value="SAM-dependent_MTases_sf"/>
</dbReference>
<protein>
    <submittedName>
        <fullName evidence="8">16S rRNA (Cytosine967-C5)-methyltransferase</fullName>
    </submittedName>
</protein>
<proteinExistence type="inferred from homology"/>
<dbReference type="InterPro" id="IPR001678">
    <property type="entry name" value="MeTrfase_RsmB-F_NOP2_dom"/>
</dbReference>
<evidence type="ECO:0000256" key="5">
    <source>
        <dbReference type="PROSITE-ProRule" id="PRU01023"/>
    </source>
</evidence>
<evidence type="ECO:0000259" key="7">
    <source>
        <dbReference type="PROSITE" id="PS51686"/>
    </source>
</evidence>
<gene>
    <name evidence="8" type="ORF">SAMN05443639_103274</name>
</gene>
<dbReference type="AlphaFoldDB" id="A0A1I0F5M7"/>
<feature type="binding site" evidence="5">
    <location>
        <position position="381"/>
    </location>
    <ligand>
        <name>S-adenosyl-L-methionine</name>
        <dbReference type="ChEBI" id="CHEBI:59789"/>
    </ligand>
</feature>
<feature type="binding site" evidence="5">
    <location>
        <position position="331"/>
    </location>
    <ligand>
        <name>S-adenosyl-L-methionine</name>
        <dbReference type="ChEBI" id="CHEBI:59789"/>
    </ligand>
</feature>
<evidence type="ECO:0000256" key="3">
    <source>
        <dbReference type="ARBA" id="ARBA00022691"/>
    </source>
</evidence>
<keyword evidence="2 5" id="KW-0808">Transferase</keyword>
<sequence>MKRSHRPEPKKQGAKQAPSKKPSARGTKRTGPASRDDARGARTGPASRDDARGARTERASRPLREDLVLQACLEAYGSVRHEGRLSDRALDFTLRRKAHLYSTERRAVAERVYALLRRQRTVDWLLARVRPGFDRLETTRQDVMRLAASRILHGEPLEQVVHSSSLPSEDGAALRTLPDAAAALDALPPAKRYPIAASLPDFLAEKFLETFGADANAAAEAMNERAPLTARVNLLKGSREELQRRLAAEGVESTPTPLSPLGLWLETRVNVFSLQCFKDGLLELQDEGSQLLGMLVDSPPTRVVDACAGAGGKTLQLAAQMKNRGDLHALDVDEVRIEELRKRARRAGVHNVRTQVIPAEDPAAAEALVALKDKADRVMVDAPCSGTGTYRRKPDGRYRLTPEDLKAQAARQKALLERFSTMVKPGGRLIYGTCSVLREENEAVIDDFLSRHPEFSVRPVSQELGPELGEKVSRGPFLRLAPHTHNTDGFFGAILVRAK</sequence>
<evidence type="ECO:0000256" key="4">
    <source>
        <dbReference type="ARBA" id="ARBA00022884"/>
    </source>
</evidence>
<dbReference type="RefSeq" id="WP_093517800.1">
    <property type="nucleotide sequence ID" value="NZ_FOIJ01000003.1"/>
</dbReference>
<evidence type="ECO:0000313" key="8">
    <source>
        <dbReference type="EMBL" id="SET53345.1"/>
    </source>
</evidence>
<comment type="similarity">
    <text evidence="5">Belongs to the class I-like SAM-binding methyltransferase superfamily. RsmB/NOP family.</text>
</comment>
<evidence type="ECO:0000256" key="6">
    <source>
        <dbReference type="SAM" id="MobiDB-lite"/>
    </source>
</evidence>
<feature type="binding site" evidence="5">
    <location>
        <position position="361"/>
    </location>
    <ligand>
        <name>S-adenosyl-L-methionine</name>
        <dbReference type="ChEBI" id="CHEBI:59789"/>
    </ligand>
</feature>
<dbReference type="InterPro" id="IPR049560">
    <property type="entry name" value="MeTrfase_RsmB-F_NOP2_cat"/>
</dbReference>
<organism evidence="8 9">
    <name type="scientific">Stigmatella erecta</name>
    <dbReference type="NCBI Taxonomy" id="83460"/>
    <lineage>
        <taxon>Bacteria</taxon>
        <taxon>Pseudomonadati</taxon>
        <taxon>Myxococcota</taxon>
        <taxon>Myxococcia</taxon>
        <taxon>Myxococcales</taxon>
        <taxon>Cystobacterineae</taxon>
        <taxon>Archangiaceae</taxon>
        <taxon>Stigmatella</taxon>
    </lineage>
</organism>
<dbReference type="Pfam" id="PF01189">
    <property type="entry name" value="Methyltr_RsmB-F"/>
    <property type="match status" value="1"/>
</dbReference>
<dbReference type="Proteomes" id="UP000199181">
    <property type="component" value="Unassembled WGS sequence"/>
</dbReference>
<dbReference type="PANTHER" id="PTHR22807">
    <property type="entry name" value="NOP2 YEAST -RELATED NOL1/NOP2/FMU SUN DOMAIN-CONTAINING"/>
    <property type="match status" value="1"/>
</dbReference>
<keyword evidence="9" id="KW-1185">Reference proteome</keyword>
<feature type="domain" description="SAM-dependent MTase RsmB/NOP-type" evidence="7">
    <location>
        <begin position="218"/>
        <end position="498"/>
    </location>
</feature>